<dbReference type="NCBIfam" id="NF037970">
    <property type="entry name" value="vanZ_1"/>
    <property type="match status" value="1"/>
</dbReference>
<accession>A0A328YE03</accession>
<evidence type="ECO:0000259" key="2">
    <source>
        <dbReference type="Pfam" id="PF04892"/>
    </source>
</evidence>
<evidence type="ECO:0000313" key="4">
    <source>
        <dbReference type="Proteomes" id="UP000248840"/>
    </source>
</evidence>
<dbReference type="InterPro" id="IPR006976">
    <property type="entry name" value="VanZ-like"/>
</dbReference>
<organism evidence="3 4">
    <name type="scientific">Flavobacterium aciduliphilum</name>
    <dbReference type="NCBI Taxonomy" id="1101402"/>
    <lineage>
        <taxon>Bacteria</taxon>
        <taxon>Pseudomonadati</taxon>
        <taxon>Bacteroidota</taxon>
        <taxon>Flavobacteriia</taxon>
        <taxon>Flavobacteriales</taxon>
        <taxon>Flavobacteriaceae</taxon>
        <taxon>Flavobacterium</taxon>
    </lineage>
</organism>
<dbReference type="EMBL" id="QLSZ01000006">
    <property type="protein sequence ID" value="RAR71770.1"/>
    <property type="molecule type" value="Genomic_DNA"/>
</dbReference>
<feature type="transmembrane region" description="Helical" evidence="1">
    <location>
        <begin position="71"/>
        <end position="90"/>
    </location>
</feature>
<feature type="transmembrane region" description="Helical" evidence="1">
    <location>
        <begin position="42"/>
        <end position="59"/>
    </location>
</feature>
<dbReference type="PANTHER" id="PTHR28008">
    <property type="entry name" value="DOMAIN PROTEIN, PUTATIVE (AFU_ORTHOLOGUE AFUA_3G10980)-RELATED"/>
    <property type="match status" value="1"/>
</dbReference>
<reference evidence="3 4" key="1">
    <citation type="submission" date="2018-06" db="EMBL/GenBank/DDBJ databases">
        <title>Genomic Encyclopedia of Archaeal and Bacterial Type Strains, Phase II (KMG-II): from individual species to whole genera.</title>
        <authorList>
            <person name="Goeker M."/>
        </authorList>
    </citation>
    <scope>NUCLEOTIDE SEQUENCE [LARGE SCALE GENOMIC DNA]</scope>
    <source>
        <strain evidence="3 4">DSM 25663</strain>
    </source>
</reference>
<dbReference type="RefSeq" id="WP_112113231.1">
    <property type="nucleotide sequence ID" value="NZ_QLSZ01000006.1"/>
</dbReference>
<keyword evidence="1" id="KW-0472">Membrane</keyword>
<keyword evidence="1" id="KW-0812">Transmembrane</keyword>
<sequence>MLNKKTIILFFAGIWTVIITVLSLISLNGIGSSIKIEHKDKYVHFTFYFVFMFLWYFSTKHFLFSNKIKRIILFLAIIYGIFMELCQGWFAVTRTPDIRDVFANSLGALTAFIILHLARK</sequence>
<name>A0A328YE03_9FLAO</name>
<gene>
    <name evidence="3" type="ORF">CLV55_106121</name>
</gene>
<evidence type="ECO:0000313" key="3">
    <source>
        <dbReference type="EMBL" id="RAR71770.1"/>
    </source>
</evidence>
<keyword evidence="4" id="KW-1185">Reference proteome</keyword>
<comment type="caution">
    <text evidence="3">The sequence shown here is derived from an EMBL/GenBank/DDBJ whole genome shotgun (WGS) entry which is preliminary data.</text>
</comment>
<feature type="domain" description="VanZ-like" evidence="2">
    <location>
        <begin position="39"/>
        <end position="118"/>
    </location>
</feature>
<feature type="transmembrane region" description="Helical" evidence="1">
    <location>
        <begin position="7"/>
        <end position="30"/>
    </location>
</feature>
<dbReference type="OrthoDB" id="5472246at2"/>
<dbReference type="Pfam" id="PF04892">
    <property type="entry name" value="VanZ"/>
    <property type="match status" value="1"/>
</dbReference>
<dbReference type="AlphaFoldDB" id="A0A328YE03"/>
<keyword evidence="1" id="KW-1133">Transmembrane helix</keyword>
<dbReference type="PANTHER" id="PTHR28008:SF1">
    <property type="entry name" value="DOMAIN PROTEIN, PUTATIVE (AFU_ORTHOLOGUE AFUA_3G10980)-RELATED"/>
    <property type="match status" value="1"/>
</dbReference>
<protein>
    <submittedName>
        <fullName evidence="3">VanZ like protein</fullName>
    </submittedName>
</protein>
<feature type="transmembrane region" description="Helical" evidence="1">
    <location>
        <begin position="102"/>
        <end position="118"/>
    </location>
</feature>
<proteinExistence type="predicted"/>
<dbReference type="Proteomes" id="UP000248840">
    <property type="component" value="Unassembled WGS sequence"/>
</dbReference>
<evidence type="ECO:0000256" key="1">
    <source>
        <dbReference type="SAM" id="Phobius"/>
    </source>
</evidence>